<evidence type="ECO:0000313" key="1">
    <source>
        <dbReference type="EMBL" id="EDW24548.1"/>
    </source>
</evidence>
<dbReference type="HOGENOM" id="CLU_2457132_0_0_1"/>
<dbReference type="AlphaFoldDB" id="B4G4N2"/>
<protein>
    <submittedName>
        <fullName evidence="1">GL24210</fullName>
    </submittedName>
</protein>
<accession>B4G4N2</accession>
<dbReference type="Proteomes" id="UP000008744">
    <property type="component" value="Unassembled WGS sequence"/>
</dbReference>
<evidence type="ECO:0000313" key="2">
    <source>
        <dbReference type="Proteomes" id="UP000008744"/>
    </source>
</evidence>
<organism evidence="2">
    <name type="scientific">Drosophila persimilis</name>
    <name type="common">Fruit fly</name>
    <dbReference type="NCBI Taxonomy" id="7234"/>
    <lineage>
        <taxon>Eukaryota</taxon>
        <taxon>Metazoa</taxon>
        <taxon>Ecdysozoa</taxon>
        <taxon>Arthropoda</taxon>
        <taxon>Hexapoda</taxon>
        <taxon>Insecta</taxon>
        <taxon>Pterygota</taxon>
        <taxon>Neoptera</taxon>
        <taxon>Endopterygota</taxon>
        <taxon>Diptera</taxon>
        <taxon>Brachycera</taxon>
        <taxon>Muscomorpha</taxon>
        <taxon>Ephydroidea</taxon>
        <taxon>Drosophilidae</taxon>
        <taxon>Drosophila</taxon>
        <taxon>Sophophora</taxon>
    </lineage>
</organism>
<proteinExistence type="predicted"/>
<sequence length="89" mass="9899">MGIRPILLVLSRDLRRIAAAAAQKSKPPVLRELADAPLKHLWLKPETSSRNNPELELEMEVEVGLEMGMERGSLANDIRLAFRSSTCSC</sequence>
<name>B4G4N2_DROPE</name>
<dbReference type="EMBL" id="CH479179">
    <property type="protein sequence ID" value="EDW24548.1"/>
    <property type="molecule type" value="Genomic_DNA"/>
</dbReference>
<gene>
    <name evidence="1" type="primary">Dper\GL24210</name>
    <name evidence="1" type="ORF">Dper_GL24210</name>
</gene>
<keyword evidence="2" id="KW-1185">Reference proteome</keyword>
<reference evidence="1 2" key="1">
    <citation type="journal article" date="2007" name="Nature">
        <title>Evolution of genes and genomes on the Drosophila phylogeny.</title>
        <authorList>
            <consortium name="Drosophila 12 Genomes Consortium"/>
            <person name="Clark A.G."/>
            <person name="Eisen M.B."/>
            <person name="Smith D.R."/>
            <person name="Bergman C.M."/>
            <person name="Oliver B."/>
            <person name="Markow T.A."/>
            <person name="Kaufman T.C."/>
            <person name="Kellis M."/>
            <person name="Gelbart W."/>
            <person name="Iyer V.N."/>
            <person name="Pollard D.A."/>
            <person name="Sackton T.B."/>
            <person name="Larracuente A.M."/>
            <person name="Singh N.D."/>
            <person name="Abad J.P."/>
            <person name="Abt D.N."/>
            <person name="Adryan B."/>
            <person name="Aguade M."/>
            <person name="Akashi H."/>
            <person name="Anderson W.W."/>
            <person name="Aquadro C.F."/>
            <person name="Ardell D.H."/>
            <person name="Arguello R."/>
            <person name="Artieri C.G."/>
            <person name="Barbash D.A."/>
            <person name="Barker D."/>
            <person name="Barsanti P."/>
            <person name="Batterham P."/>
            <person name="Batzoglou S."/>
            <person name="Begun D."/>
            <person name="Bhutkar A."/>
            <person name="Blanco E."/>
            <person name="Bosak S.A."/>
            <person name="Bradley R.K."/>
            <person name="Brand A.D."/>
            <person name="Brent M.R."/>
            <person name="Brooks A.N."/>
            <person name="Brown R.H."/>
            <person name="Butlin R.K."/>
            <person name="Caggese C."/>
            <person name="Calvi B.R."/>
            <person name="Bernardo de Carvalho A."/>
            <person name="Caspi A."/>
            <person name="Castrezana S."/>
            <person name="Celniker S.E."/>
            <person name="Chang J.L."/>
            <person name="Chapple C."/>
            <person name="Chatterji S."/>
            <person name="Chinwalla A."/>
            <person name="Civetta A."/>
            <person name="Clifton S.W."/>
            <person name="Comeron J.M."/>
            <person name="Costello J.C."/>
            <person name="Coyne J.A."/>
            <person name="Daub J."/>
            <person name="David R.G."/>
            <person name="Delcher A.L."/>
            <person name="Delehaunty K."/>
            <person name="Do C.B."/>
            <person name="Ebling H."/>
            <person name="Edwards K."/>
            <person name="Eickbush T."/>
            <person name="Evans J.D."/>
            <person name="Filipski A."/>
            <person name="Findeiss S."/>
            <person name="Freyhult E."/>
            <person name="Fulton L."/>
            <person name="Fulton R."/>
            <person name="Garcia A.C."/>
            <person name="Gardiner A."/>
            <person name="Garfield D.A."/>
            <person name="Garvin B.E."/>
            <person name="Gibson G."/>
            <person name="Gilbert D."/>
            <person name="Gnerre S."/>
            <person name="Godfrey J."/>
            <person name="Good R."/>
            <person name="Gotea V."/>
            <person name="Gravely B."/>
            <person name="Greenberg A.J."/>
            <person name="Griffiths-Jones S."/>
            <person name="Gross S."/>
            <person name="Guigo R."/>
            <person name="Gustafson E.A."/>
            <person name="Haerty W."/>
            <person name="Hahn M.W."/>
            <person name="Halligan D.L."/>
            <person name="Halpern A.L."/>
            <person name="Halter G.M."/>
            <person name="Han M.V."/>
            <person name="Heger A."/>
            <person name="Hillier L."/>
            <person name="Hinrichs A.S."/>
            <person name="Holmes I."/>
            <person name="Hoskins R.A."/>
            <person name="Hubisz M.J."/>
            <person name="Hultmark D."/>
            <person name="Huntley M.A."/>
            <person name="Jaffe D.B."/>
            <person name="Jagadeeshan S."/>
            <person name="Jeck W.R."/>
            <person name="Johnson J."/>
            <person name="Jones C.D."/>
            <person name="Jordan W.C."/>
            <person name="Karpen G.H."/>
            <person name="Kataoka E."/>
            <person name="Keightley P.D."/>
            <person name="Kheradpour P."/>
            <person name="Kirkness E.F."/>
            <person name="Koerich L.B."/>
            <person name="Kristiansen K."/>
            <person name="Kudrna D."/>
            <person name="Kulathinal R.J."/>
            <person name="Kumar S."/>
            <person name="Kwok R."/>
            <person name="Lander E."/>
            <person name="Langley C.H."/>
            <person name="Lapoint R."/>
            <person name="Lazzaro B.P."/>
            <person name="Lee S.J."/>
            <person name="Levesque L."/>
            <person name="Li R."/>
            <person name="Lin C.F."/>
            <person name="Lin M.F."/>
            <person name="Lindblad-Toh K."/>
            <person name="Llopart A."/>
            <person name="Long M."/>
            <person name="Low L."/>
            <person name="Lozovsky E."/>
            <person name="Lu J."/>
            <person name="Luo M."/>
            <person name="Machado C.A."/>
            <person name="Makalowski W."/>
            <person name="Marzo M."/>
            <person name="Matsuda M."/>
            <person name="Matzkin L."/>
            <person name="McAllister B."/>
            <person name="McBride C.S."/>
            <person name="McKernan B."/>
            <person name="McKernan K."/>
            <person name="Mendez-Lago M."/>
            <person name="Minx P."/>
            <person name="Mollenhauer M.U."/>
            <person name="Montooth K."/>
            <person name="Mount S.M."/>
            <person name="Mu X."/>
            <person name="Myers E."/>
            <person name="Negre B."/>
            <person name="Newfeld S."/>
            <person name="Nielsen R."/>
            <person name="Noor M.A."/>
            <person name="O'Grady P."/>
            <person name="Pachter L."/>
            <person name="Papaceit M."/>
            <person name="Parisi M.J."/>
            <person name="Parisi M."/>
            <person name="Parts L."/>
            <person name="Pedersen J.S."/>
            <person name="Pesole G."/>
            <person name="Phillippy A.M."/>
            <person name="Ponting C.P."/>
            <person name="Pop M."/>
            <person name="Porcelli D."/>
            <person name="Powell J.R."/>
            <person name="Prohaska S."/>
            <person name="Pruitt K."/>
            <person name="Puig M."/>
            <person name="Quesneville H."/>
            <person name="Ram K.R."/>
            <person name="Rand D."/>
            <person name="Rasmussen M.D."/>
            <person name="Reed L.K."/>
            <person name="Reenan R."/>
            <person name="Reily A."/>
            <person name="Remington K.A."/>
            <person name="Rieger T.T."/>
            <person name="Ritchie M.G."/>
            <person name="Robin C."/>
            <person name="Rogers Y.H."/>
            <person name="Rohde C."/>
            <person name="Rozas J."/>
            <person name="Rubenfield M.J."/>
            <person name="Ruiz A."/>
            <person name="Russo S."/>
            <person name="Salzberg S.L."/>
            <person name="Sanchez-Gracia A."/>
            <person name="Saranga D.J."/>
            <person name="Sato H."/>
            <person name="Schaeffer S.W."/>
            <person name="Schatz M.C."/>
            <person name="Schlenke T."/>
            <person name="Schwartz R."/>
            <person name="Segarra C."/>
            <person name="Singh R.S."/>
            <person name="Sirot L."/>
            <person name="Sirota M."/>
            <person name="Sisneros N.B."/>
            <person name="Smith C.D."/>
            <person name="Smith T.F."/>
            <person name="Spieth J."/>
            <person name="Stage D.E."/>
            <person name="Stark A."/>
            <person name="Stephan W."/>
            <person name="Strausberg R.L."/>
            <person name="Strempel S."/>
            <person name="Sturgill D."/>
            <person name="Sutton G."/>
            <person name="Sutton G.G."/>
            <person name="Tao W."/>
            <person name="Teichmann S."/>
            <person name="Tobari Y.N."/>
            <person name="Tomimura Y."/>
            <person name="Tsolas J.M."/>
            <person name="Valente V.L."/>
            <person name="Venter E."/>
            <person name="Venter J.C."/>
            <person name="Vicario S."/>
            <person name="Vieira F.G."/>
            <person name="Vilella A.J."/>
            <person name="Villasante A."/>
            <person name="Walenz B."/>
            <person name="Wang J."/>
            <person name="Wasserman M."/>
            <person name="Watts T."/>
            <person name="Wilson D."/>
            <person name="Wilson R.K."/>
            <person name="Wing R.A."/>
            <person name="Wolfner M.F."/>
            <person name="Wong A."/>
            <person name="Wong G.K."/>
            <person name="Wu C.I."/>
            <person name="Wu G."/>
            <person name="Yamamoto D."/>
            <person name="Yang H.P."/>
            <person name="Yang S.P."/>
            <person name="Yorke J.A."/>
            <person name="Yoshida K."/>
            <person name="Zdobnov E."/>
            <person name="Zhang P."/>
            <person name="Zhang Y."/>
            <person name="Zimin A.V."/>
            <person name="Baldwin J."/>
            <person name="Abdouelleil A."/>
            <person name="Abdulkadir J."/>
            <person name="Abebe A."/>
            <person name="Abera B."/>
            <person name="Abreu J."/>
            <person name="Acer S.C."/>
            <person name="Aftuck L."/>
            <person name="Alexander A."/>
            <person name="An P."/>
            <person name="Anderson E."/>
            <person name="Anderson S."/>
            <person name="Arachi H."/>
            <person name="Azer M."/>
            <person name="Bachantsang P."/>
            <person name="Barry A."/>
            <person name="Bayul T."/>
            <person name="Berlin A."/>
            <person name="Bessette D."/>
            <person name="Bloom T."/>
            <person name="Blye J."/>
            <person name="Boguslavskiy L."/>
            <person name="Bonnet C."/>
            <person name="Boukhgalter B."/>
            <person name="Bourzgui I."/>
            <person name="Brown A."/>
            <person name="Cahill P."/>
            <person name="Channer S."/>
            <person name="Cheshatsang Y."/>
            <person name="Chuda L."/>
            <person name="Citroen M."/>
            <person name="Collymore A."/>
            <person name="Cooke P."/>
            <person name="Costello M."/>
            <person name="D'Aco K."/>
            <person name="Daza R."/>
            <person name="De Haan G."/>
            <person name="DeGray S."/>
            <person name="DeMaso C."/>
            <person name="Dhargay N."/>
            <person name="Dooley K."/>
            <person name="Dooley E."/>
            <person name="Doricent M."/>
            <person name="Dorje P."/>
            <person name="Dorjee K."/>
            <person name="Dupes A."/>
            <person name="Elong R."/>
            <person name="Falk J."/>
            <person name="Farina A."/>
            <person name="Faro S."/>
            <person name="Ferguson D."/>
            <person name="Fisher S."/>
            <person name="Foley C.D."/>
            <person name="Franke A."/>
            <person name="Friedrich D."/>
            <person name="Gadbois L."/>
            <person name="Gearin G."/>
            <person name="Gearin C.R."/>
            <person name="Giannoukos G."/>
            <person name="Goode T."/>
            <person name="Graham J."/>
            <person name="Grandbois E."/>
            <person name="Grewal S."/>
            <person name="Gyaltsen K."/>
            <person name="Hafez N."/>
            <person name="Hagos B."/>
            <person name="Hall J."/>
            <person name="Henson C."/>
            <person name="Hollinger A."/>
            <person name="Honan T."/>
            <person name="Huard M.D."/>
            <person name="Hughes L."/>
            <person name="Hurhula B."/>
            <person name="Husby M.E."/>
            <person name="Kamat A."/>
            <person name="Kanga B."/>
            <person name="Kashin S."/>
            <person name="Khazanovich D."/>
            <person name="Kisner P."/>
            <person name="Lance K."/>
            <person name="Lara M."/>
            <person name="Lee W."/>
            <person name="Lennon N."/>
            <person name="Letendre F."/>
            <person name="LeVine R."/>
            <person name="Lipovsky A."/>
            <person name="Liu X."/>
            <person name="Liu J."/>
            <person name="Liu S."/>
            <person name="Lokyitsang T."/>
            <person name="Lokyitsang Y."/>
            <person name="Lubonja R."/>
            <person name="Lui A."/>
            <person name="MacDonald P."/>
            <person name="Magnisalis V."/>
            <person name="Maru K."/>
            <person name="Matthews C."/>
            <person name="McCusker W."/>
            <person name="McDonough S."/>
            <person name="Mehta T."/>
            <person name="Meldrim J."/>
            <person name="Meneus L."/>
            <person name="Mihai O."/>
            <person name="Mihalev A."/>
            <person name="Mihova T."/>
            <person name="Mittelman R."/>
            <person name="Mlenga V."/>
            <person name="Montmayeur A."/>
            <person name="Mulrain L."/>
            <person name="Navidi A."/>
            <person name="Naylor J."/>
            <person name="Negash T."/>
            <person name="Nguyen T."/>
            <person name="Nguyen N."/>
            <person name="Nicol R."/>
            <person name="Norbu C."/>
            <person name="Norbu N."/>
            <person name="Novod N."/>
            <person name="O'Neill B."/>
            <person name="Osman S."/>
            <person name="Markiewicz E."/>
            <person name="Oyono O.L."/>
            <person name="Patti C."/>
            <person name="Phunkhang P."/>
            <person name="Pierre F."/>
            <person name="Priest M."/>
            <person name="Raghuraman S."/>
            <person name="Rege F."/>
            <person name="Reyes R."/>
            <person name="Rise C."/>
            <person name="Rogov P."/>
            <person name="Ross K."/>
            <person name="Ryan E."/>
            <person name="Settipalli S."/>
            <person name="Shea T."/>
            <person name="Sherpa N."/>
            <person name="Shi L."/>
            <person name="Shih D."/>
            <person name="Sparrow T."/>
            <person name="Spaulding J."/>
            <person name="Stalker J."/>
            <person name="Stange-Thomann N."/>
            <person name="Stavropoulos S."/>
            <person name="Stone C."/>
            <person name="Strader C."/>
            <person name="Tesfaye S."/>
            <person name="Thomson T."/>
            <person name="Thoulutsang Y."/>
            <person name="Thoulutsang D."/>
            <person name="Topham K."/>
            <person name="Topping I."/>
            <person name="Tsamla T."/>
            <person name="Vassiliev H."/>
            <person name="Vo A."/>
            <person name="Wangchuk T."/>
            <person name="Wangdi T."/>
            <person name="Weiand M."/>
            <person name="Wilkinson J."/>
            <person name="Wilson A."/>
            <person name="Yadav S."/>
            <person name="Young G."/>
            <person name="Yu Q."/>
            <person name="Zembek L."/>
            <person name="Zhong D."/>
            <person name="Zimmer A."/>
            <person name="Zwirko Z."/>
            <person name="Jaffe D.B."/>
            <person name="Alvarez P."/>
            <person name="Brockman W."/>
            <person name="Butler J."/>
            <person name="Chin C."/>
            <person name="Gnerre S."/>
            <person name="Grabherr M."/>
            <person name="Kleber M."/>
            <person name="Mauceli E."/>
            <person name="MacCallum I."/>
        </authorList>
    </citation>
    <scope>NUCLEOTIDE SEQUENCE [LARGE SCALE GENOMIC DNA]</scope>
    <source>
        <strain evidence="2">MSH-3 / Tucson 14011-0111.49</strain>
    </source>
</reference>